<evidence type="ECO:0000256" key="6">
    <source>
        <dbReference type="ARBA" id="ARBA00043742"/>
    </source>
</evidence>
<feature type="domain" description="AB hydrolase-1" evidence="12">
    <location>
        <begin position="4"/>
        <end position="244"/>
    </location>
</feature>
<sequence>MKCPIIFVHGFFTTNRSWNIVKHKIANKTKRKVYSIDLRNHGQSEYSEHFTVKYVMADIENFMKSQHIAKAVLVAHSIGSKPMMALALEKPELVEKLVVEDMVVEDPENHPEVTKKMLLFTKVCDRYIRNAPANMPENELHQRILPLVKQFYPEVSESYSLTKLPLKKDQSGKLTWDLNVNAVMDHLENPVTFRLNLSSNPKYLGNILFLYGEKSPIKIEENKDIALKYFPNAQFYVFKGGFHTFSHGVF</sequence>
<dbReference type="AlphaFoldDB" id="A0A8T0E9B4"/>
<name>A0A8T0E9B4_ARGBR</name>
<evidence type="ECO:0000256" key="8">
    <source>
        <dbReference type="ARBA" id="ARBA00048283"/>
    </source>
</evidence>
<dbReference type="SUPFAM" id="SSF53474">
    <property type="entry name" value="alpha/beta-Hydrolases"/>
    <property type="match status" value="1"/>
</dbReference>
<evidence type="ECO:0000256" key="5">
    <source>
        <dbReference type="ARBA" id="ARBA00043667"/>
    </source>
</evidence>
<evidence type="ECO:0000256" key="2">
    <source>
        <dbReference type="ARBA" id="ARBA00022801"/>
    </source>
</evidence>
<dbReference type="PANTHER" id="PTHR46118">
    <property type="entry name" value="PROTEIN ABHD11"/>
    <property type="match status" value="1"/>
</dbReference>
<dbReference type="EC" id="3.1.1.116" evidence="3"/>
<comment type="similarity">
    <text evidence="1">Belongs to the AB hydrolase superfamily.</text>
</comment>
<evidence type="ECO:0000256" key="9">
    <source>
        <dbReference type="ARBA" id="ARBA00048504"/>
    </source>
</evidence>
<evidence type="ECO:0000256" key="7">
    <source>
        <dbReference type="ARBA" id="ARBA00044064"/>
    </source>
</evidence>
<dbReference type="Gene3D" id="3.40.50.1820">
    <property type="entry name" value="alpha/beta hydrolase"/>
    <property type="match status" value="1"/>
</dbReference>
<comment type="catalytic activity">
    <reaction evidence="8">
        <text>1-octadecanoyl-2-(4Z,7Z,10Z,13Z,16Z,19Z-docosahexaenoyl)-sn-glycerol + H2O = 2-(4Z,7Z,10Z,13Z,16Z,19Z-docosahexaenoyl)-glycerol + octadecanoate + H(+)</text>
        <dbReference type="Rhea" id="RHEA:77107"/>
        <dbReference type="ChEBI" id="CHEBI:15377"/>
        <dbReference type="ChEBI" id="CHEBI:15378"/>
        <dbReference type="ChEBI" id="CHEBI:25629"/>
        <dbReference type="ChEBI" id="CHEBI:77129"/>
        <dbReference type="ChEBI" id="CHEBI:186738"/>
    </reaction>
</comment>
<comment type="catalytic activity">
    <reaction evidence="6">
        <text>a 1,3-diacyl-sn-glycerol + H2O = a 1-acyl-sn-glycerol + a fatty acid + H(+)</text>
        <dbReference type="Rhea" id="RHEA:38503"/>
        <dbReference type="ChEBI" id="CHEBI:15377"/>
        <dbReference type="ChEBI" id="CHEBI:15378"/>
        <dbReference type="ChEBI" id="CHEBI:28868"/>
        <dbReference type="ChEBI" id="CHEBI:64683"/>
        <dbReference type="ChEBI" id="CHEBI:77272"/>
    </reaction>
</comment>
<comment type="catalytic activity">
    <reaction evidence="9">
        <text>1,2-didecanoylglycerol + H2O = decanoylglycerol + decanoate + H(+)</text>
        <dbReference type="Rhea" id="RHEA:48596"/>
        <dbReference type="ChEBI" id="CHEBI:11152"/>
        <dbReference type="ChEBI" id="CHEBI:15377"/>
        <dbReference type="ChEBI" id="CHEBI:15378"/>
        <dbReference type="ChEBI" id="CHEBI:27689"/>
        <dbReference type="ChEBI" id="CHEBI:90605"/>
    </reaction>
</comment>
<keyword evidence="2" id="KW-0378">Hydrolase</keyword>
<evidence type="ECO:0000259" key="12">
    <source>
        <dbReference type="Pfam" id="PF00561"/>
    </source>
</evidence>
<evidence type="ECO:0000256" key="3">
    <source>
        <dbReference type="ARBA" id="ARBA00026104"/>
    </source>
</evidence>
<reference evidence="13" key="1">
    <citation type="journal article" date="2020" name="bioRxiv">
        <title>Chromosome-level reference genome of the European wasp spider Argiope bruennichi: a resource for studies on range expansion and evolutionary adaptation.</title>
        <authorList>
            <person name="Sheffer M.M."/>
            <person name="Hoppe A."/>
            <person name="Krehenwinkel H."/>
            <person name="Uhl G."/>
            <person name="Kuss A.W."/>
            <person name="Jensen L."/>
            <person name="Jensen C."/>
            <person name="Gillespie R.G."/>
            <person name="Hoff K.J."/>
            <person name="Prost S."/>
        </authorList>
    </citation>
    <scope>NUCLEOTIDE SEQUENCE</scope>
</reference>
<dbReference type="PANTHER" id="PTHR46118:SF4">
    <property type="entry name" value="PROTEIN ABHD11"/>
    <property type="match status" value="1"/>
</dbReference>
<dbReference type="Pfam" id="PF00561">
    <property type="entry name" value="Abhydrolase_1"/>
    <property type="match status" value="1"/>
</dbReference>
<dbReference type="GO" id="GO:0016787">
    <property type="term" value="F:hydrolase activity"/>
    <property type="evidence" value="ECO:0007669"/>
    <property type="project" value="UniProtKB-KW"/>
</dbReference>
<comment type="catalytic activity">
    <reaction evidence="5">
        <text>a 1,2-diacyl-sn-glycerol + H2O = a 2-acylglycerol + a fatty acid + H(+)</text>
        <dbReference type="Rhea" id="RHEA:33275"/>
        <dbReference type="ChEBI" id="CHEBI:15377"/>
        <dbReference type="ChEBI" id="CHEBI:15378"/>
        <dbReference type="ChEBI" id="CHEBI:17389"/>
        <dbReference type="ChEBI" id="CHEBI:17815"/>
        <dbReference type="ChEBI" id="CHEBI:28868"/>
        <dbReference type="EC" id="3.1.1.116"/>
    </reaction>
</comment>
<accession>A0A8T0E9B4</accession>
<evidence type="ECO:0000256" key="11">
    <source>
        <dbReference type="ARBA" id="ARBA00048919"/>
    </source>
</evidence>
<evidence type="ECO:0000256" key="1">
    <source>
        <dbReference type="ARBA" id="ARBA00008645"/>
    </source>
</evidence>
<evidence type="ECO:0000313" key="13">
    <source>
        <dbReference type="EMBL" id="KAF8767967.1"/>
    </source>
</evidence>
<dbReference type="InterPro" id="IPR000073">
    <property type="entry name" value="AB_hydrolase_1"/>
</dbReference>
<evidence type="ECO:0000256" key="10">
    <source>
        <dbReference type="ARBA" id="ARBA00048513"/>
    </source>
</evidence>
<dbReference type="EMBL" id="JABXBU010002230">
    <property type="protein sequence ID" value="KAF8767967.1"/>
    <property type="molecule type" value="Genomic_DNA"/>
</dbReference>
<protein>
    <recommendedName>
        <fullName evidence="7">sn-1-specific diacylglycerol lipase ABHD11</fullName>
        <ecNumber evidence="3">3.1.1.116</ecNumber>
    </recommendedName>
    <alternativeName>
        <fullName evidence="4">Alpha/beta hydrolase domain-containing protein 11</fullName>
    </alternativeName>
</protein>
<keyword evidence="14" id="KW-1185">Reference proteome</keyword>
<evidence type="ECO:0000256" key="4">
    <source>
        <dbReference type="ARBA" id="ARBA00042703"/>
    </source>
</evidence>
<dbReference type="Proteomes" id="UP000807504">
    <property type="component" value="Unassembled WGS sequence"/>
</dbReference>
<comment type="catalytic activity">
    <reaction evidence="11">
        <text>1-octadecanoyl-2-(5Z,8Z,11Z,14Z-eicosatetraenoyl)-sn-glycerol + H2O = 2-(5Z,8Z,11Z,14Z-eicosatetraenoyl)-glycerol + octadecanoate + H(+)</text>
        <dbReference type="Rhea" id="RHEA:38507"/>
        <dbReference type="ChEBI" id="CHEBI:15377"/>
        <dbReference type="ChEBI" id="CHEBI:15378"/>
        <dbReference type="ChEBI" id="CHEBI:25629"/>
        <dbReference type="ChEBI" id="CHEBI:52392"/>
        <dbReference type="ChEBI" id="CHEBI:75728"/>
    </reaction>
</comment>
<organism evidence="13 14">
    <name type="scientific">Argiope bruennichi</name>
    <name type="common">Wasp spider</name>
    <name type="synonym">Aranea bruennichi</name>
    <dbReference type="NCBI Taxonomy" id="94029"/>
    <lineage>
        <taxon>Eukaryota</taxon>
        <taxon>Metazoa</taxon>
        <taxon>Ecdysozoa</taxon>
        <taxon>Arthropoda</taxon>
        <taxon>Chelicerata</taxon>
        <taxon>Arachnida</taxon>
        <taxon>Araneae</taxon>
        <taxon>Araneomorphae</taxon>
        <taxon>Entelegynae</taxon>
        <taxon>Araneoidea</taxon>
        <taxon>Araneidae</taxon>
        <taxon>Argiope</taxon>
    </lineage>
</organism>
<proteinExistence type="inferred from homology"/>
<gene>
    <name evidence="13" type="ORF">HNY73_020836</name>
</gene>
<comment type="catalytic activity">
    <reaction evidence="10">
        <text>1-octadecanoyl-2-(9Z-octadecenoyl)-sn-glycerol + H2O = 2-(9Z-octadecenoyl)-glycerol + octadecanoate + H(+)</text>
        <dbReference type="Rhea" id="RHEA:77103"/>
        <dbReference type="ChEBI" id="CHEBI:15377"/>
        <dbReference type="ChEBI" id="CHEBI:15378"/>
        <dbReference type="ChEBI" id="CHEBI:25629"/>
        <dbReference type="ChEBI" id="CHEBI:73990"/>
        <dbReference type="ChEBI" id="CHEBI:75468"/>
    </reaction>
</comment>
<dbReference type="InterPro" id="IPR029058">
    <property type="entry name" value="AB_hydrolase_fold"/>
</dbReference>
<reference evidence="13" key="2">
    <citation type="submission" date="2020-06" db="EMBL/GenBank/DDBJ databases">
        <authorList>
            <person name="Sheffer M."/>
        </authorList>
    </citation>
    <scope>NUCLEOTIDE SEQUENCE</scope>
</reference>
<evidence type="ECO:0000313" key="14">
    <source>
        <dbReference type="Proteomes" id="UP000807504"/>
    </source>
</evidence>
<comment type="caution">
    <text evidence="13">The sequence shown here is derived from an EMBL/GenBank/DDBJ whole genome shotgun (WGS) entry which is preliminary data.</text>
</comment>